<dbReference type="Pfam" id="PF12705">
    <property type="entry name" value="PDDEXK_1"/>
    <property type="match status" value="1"/>
</dbReference>
<gene>
    <name evidence="2" type="ORF">Lepto782_23770</name>
</gene>
<evidence type="ECO:0000313" key="3">
    <source>
        <dbReference type="Proteomes" id="UP000663124"/>
    </source>
</evidence>
<sequence length="285" mass="33304">MIPNYPKIRRSEKLREKLDQYGIEHLSASSLNEYINDPAKWVMKYILKIKTTSPAMWRGNAIENAMKNIILANDGGQEYTLENAISTGIKVFEQEEKNWLTSRDGEVSENYSEKREKEFEFIEPSIRAGFDFFKAFPRASFQRRFDYDLGIEVRAIGYIDFYLDGVGIIELKTSKQIPTELKDSVRRQVALQCVATNSDAQIVYLSRPTKNKSHEGIRIFDMKLQEAERLVDDYRMAARSIRRLLMNTSTVEEIIEFVFPNYDSFLWDEEEKEIARKIWTFGKVA</sequence>
<dbReference type="Proteomes" id="UP000663124">
    <property type="component" value="Plasmid p5"/>
</dbReference>
<proteinExistence type="predicted"/>
<protein>
    <submittedName>
        <fullName evidence="2">PD-(D/E)XK nuclease family protein</fullName>
    </submittedName>
</protein>
<evidence type="ECO:0000313" key="2">
    <source>
        <dbReference type="EMBL" id="QOI45192.1"/>
    </source>
</evidence>
<accession>A0AAP9WFL1</accession>
<name>A0AAP9WFL1_LEPIR</name>
<organism evidence="2 3">
    <name type="scientific">Leptospira interrogans serovar Canicola</name>
    <dbReference type="NCBI Taxonomy" id="211880"/>
    <lineage>
        <taxon>Bacteria</taxon>
        <taxon>Pseudomonadati</taxon>
        <taxon>Spirochaetota</taxon>
        <taxon>Spirochaetia</taxon>
        <taxon>Leptospirales</taxon>
        <taxon>Leptospiraceae</taxon>
        <taxon>Leptospira</taxon>
    </lineage>
</organism>
<evidence type="ECO:0000259" key="1">
    <source>
        <dbReference type="Pfam" id="PF12705"/>
    </source>
</evidence>
<dbReference type="EMBL" id="CP043889">
    <property type="protein sequence ID" value="QOI45192.1"/>
    <property type="molecule type" value="Genomic_DNA"/>
</dbReference>
<dbReference type="AlphaFoldDB" id="A0AAP9WFL1"/>
<dbReference type="InterPro" id="IPR038726">
    <property type="entry name" value="PDDEXK_AddAB-type"/>
</dbReference>
<keyword evidence="2" id="KW-0614">Plasmid</keyword>
<feature type="domain" description="PD-(D/E)XK endonuclease-like" evidence="1">
    <location>
        <begin position="25"/>
        <end position="211"/>
    </location>
</feature>
<reference evidence="2" key="1">
    <citation type="submission" date="2019-09" db="EMBL/GenBank/DDBJ databases">
        <title>Comparative Genomics of Leptospira interrogans Reveals Genome Plasticity - A Common Adaptive Strategy for Survival in Various Hosts.</title>
        <authorList>
            <person name="Ramli S.R."/>
            <person name="Bunk B."/>
            <person name="Goris M."/>
            <person name="Bhuju S."/>
            <person name="Jarek M."/>
            <person name="Sproer C."/>
            <person name="Mustakim S."/>
            <person name="Strommenger B."/>
            <person name="Pessler F."/>
        </authorList>
    </citation>
    <scope>NUCLEOTIDE SEQUENCE</scope>
    <source>
        <strain evidence="2">782</strain>
        <plasmid evidence="2">p5</plasmid>
    </source>
</reference>
<geneLocation type="plasmid" evidence="2 3">
    <name>p5</name>
</geneLocation>
<dbReference type="Gene3D" id="3.90.320.10">
    <property type="match status" value="1"/>
</dbReference>
<dbReference type="InterPro" id="IPR011604">
    <property type="entry name" value="PDDEXK-like_dom_sf"/>
</dbReference>